<dbReference type="GO" id="GO:0016787">
    <property type="term" value="F:hydrolase activity"/>
    <property type="evidence" value="ECO:0007669"/>
    <property type="project" value="UniProtKB-KW"/>
</dbReference>
<protein>
    <submittedName>
        <fullName evidence="6">Glyoxylase, beta-lactamase superfamily II</fullName>
    </submittedName>
</protein>
<dbReference type="InterPro" id="IPR001279">
    <property type="entry name" value="Metallo-B-lactamas"/>
</dbReference>
<dbReference type="OrthoDB" id="9802897at2"/>
<dbReference type="GO" id="GO:0046872">
    <property type="term" value="F:metal ion binding"/>
    <property type="evidence" value="ECO:0007669"/>
    <property type="project" value="UniProtKB-KW"/>
</dbReference>
<dbReference type="InterPro" id="IPR051013">
    <property type="entry name" value="MBL_superfamily_lactonases"/>
</dbReference>
<dbReference type="Pfam" id="PF00753">
    <property type="entry name" value="Lactamase_B"/>
    <property type="match status" value="1"/>
</dbReference>
<organism evidence="6 7">
    <name type="scientific">Flavobacterium chilense</name>
    <dbReference type="NCBI Taxonomy" id="946677"/>
    <lineage>
        <taxon>Bacteria</taxon>
        <taxon>Pseudomonadati</taxon>
        <taxon>Bacteroidota</taxon>
        <taxon>Flavobacteriia</taxon>
        <taxon>Flavobacteriales</taxon>
        <taxon>Flavobacteriaceae</taxon>
        <taxon>Flavobacterium</taxon>
    </lineage>
</organism>
<dbReference type="SMART" id="SM00849">
    <property type="entry name" value="Lactamase_B"/>
    <property type="match status" value="1"/>
</dbReference>
<keyword evidence="2" id="KW-0479">Metal-binding</keyword>
<evidence type="ECO:0000313" key="6">
    <source>
        <dbReference type="EMBL" id="SHL67115.1"/>
    </source>
</evidence>
<dbReference type="STRING" id="946677.SAMN05444484_102172"/>
<evidence type="ECO:0000259" key="5">
    <source>
        <dbReference type="SMART" id="SM00849"/>
    </source>
</evidence>
<keyword evidence="3" id="KW-0378">Hydrolase</keyword>
<evidence type="ECO:0000256" key="1">
    <source>
        <dbReference type="ARBA" id="ARBA00007749"/>
    </source>
</evidence>
<evidence type="ECO:0000256" key="2">
    <source>
        <dbReference type="ARBA" id="ARBA00022723"/>
    </source>
</evidence>
<gene>
    <name evidence="6" type="ORF">SAMN05444484_102172</name>
</gene>
<sequence length="304" mass="34706">MTKNKYNNSTNFNRFNLGELEITIMSDGYQIMKPAHPIFGPTTKPEIIKELLQQNFRQTEQVNLSINIMLIKKQNQLILIDSGLGSEESTAGYLQQSLIFAGFKSTDITDIIITHCHLDHIAGLVNQKKDLAFPNATIYLAETEYDFWTSSKPDFSKSFLQNNPALISKMVSKINDLLNIIKPKLKLTKQDAVLFECIRLISAPGHTPGHTLLDIFSHDEKILHIADLIHSDVLLFTHPEWGFLFDTDFDLAITTRKNMLEILEKSKVLIFAYHLPWPGLGHVSCDHSAFKWIPKVYDTPFDQY</sequence>
<dbReference type="PANTHER" id="PTHR42978">
    <property type="entry name" value="QUORUM-QUENCHING LACTONASE YTNP-RELATED-RELATED"/>
    <property type="match status" value="1"/>
</dbReference>
<evidence type="ECO:0000256" key="4">
    <source>
        <dbReference type="ARBA" id="ARBA00022833"/>
    </source>
</evidence>
<dbReference type="Proteomes" id="UP000184028">
    <property type="component" value="Unassembled WGS sequence"/>
</dbReference>
<reference evidence="7" key="1">
    <citation type="submission" date="2016-11" db="EMBL/GenBank/DDBJ databases">
        <authorList>
            <person name="Varghese N."/>
            <person name="Submissions S."/>
        </authorList>
    </citation>
    <scope>NUCLEOTIDE SEQUENCE [LARGE SCALE GENOMIC DNA]</scope>
    <source>
        <strain evidence="7">DSM 24724</strain>
    </source>
</reference>
<comment type="similarity">
    <text evidence="1">Belongs to the metallo-beta-lactamase superfamily.</text>
</comment>
<feature type="domain" description="Metallo-beta-lactamase" evidence="5">
    <location>
        <begin position="65"/>
        <end position="274"/>
    </location>
</feature>
<dbReference type="InterPro" id="IPR036866">
    <property type="entry name" value="RibonucZ/Hydroxyglut_hydro"/>
</dbReference>
<dbReference type="CDD" id="cd07720">
    <property type="entry name" value="OPHC2-like_MBL-fold"/>
    <property type="match status" value="1"/>
</dbReference>
<proteinExistence type="inferred from homology"/>
<dbReference type="RefSeq" id="WP_068841629.1">
    <property type="nucleotide sequence ID" value="NZ_FRBT01000002.1"/>
</dbReference>
<keyword evidence="4" id="KW-0862">Zinc</keyword>
<accession>A0A1M7CIS4</accession>
<dbReference type="SUPFAM" id="SSF56281">
    <property type="entry name" value="Metallo-hydrolase/oxidoreductase"/>
    <property type="match status" value="1"/>
</dbReference>
<dbReference type="Gene3D" id="3.60.15.10">
    <property type="entry name" value="Ribonuclease Z/Hydroxyacylglutathione hydrolase-like"/>
    <property type="match status" value="1"/>
</dbReference>
<keyword evidence="7" id="KW-1185">Reference proteome</keyword>
<name>A0A1M7CIS4_9FLAO</name>
<dbReference type="PANTHER" id="PTHR42978:SF6">
    <property type="entry name" value="QUORUM-QUENCHING LACTONASE YTNP-RELATED"/>
    <property type="match status" value="1"/>
</dbReference>
<dbReference type="EMBL" id="FRBT01000002">
    <property type="protein sequence ID" value="SHL67115.1"/>
    <property type="molecule type" value="Genomic_DNA"/>
</dbReference>
<evidence type="ECO:0000313" key="7">
    <source>
        <dbReference type="Proteomes" id="UP000184028"/>
    </source>
</evidence>
<evidence type="ECO:0000256" key="3">
    <source>
        <dbReference type="ARBA" id="ARBA00022801"/>
    </source>
</evidence>
<dbReference type="AlphaFoldDB" id="A0A1M7CIS4"/>